<sequence length="132" mass="15739">MKKNIQEMILLYNFTDELRLMEIKTLLEAMKIKVIIVDKEEHYQKIGYLFGLKGFNKVQPTNEEVLNFEYELMMFHNFTKPRLDNVLKAMREKNLQVPICKAVVTTFNRFWSIARVCHALEKEHLAMQKQDA</sequence>
<proteinExistence type="predicted"/>
<dbReference type="RefSeq" id="WP_115150824.1">
    <property type="nucleotide sequence ID" value="NZ_UGPP01000001.1"/>
</dbReference>
<dbReference type="InterPro" id="IPR016621">
    <property type="entry name" value="UCP014543"/>
</dbReference>
<accession>A0A378NQT2</accession>
<dbReference type="EMBL" id="UGPP01000001">
    <property type="protein sequence ID" value="STY70029.1"/>
    <property type="molecule type" value="Genomic_DNA"/>
</dbReference>
<organism evidence="1 2">
    <name type="scientific">Megamonas hypermegale</name>
    <dbReference type="NCBI Taxonomy" id="158847"/>
    <lineage>
        <taxon>Bacteria</taxon>
        <taxon>Bacillati</taxon>
        <taxon>Bacillota</taxon>
        <taxon>Negativicutes</taxon>
        <taxon>Selenomonadales</taxon>
        <taxon>Selenomonadaceae</taxon>
        <taxon>Megamonas</taxon>
    </lineage>
</organism>
<dbReference type="Pfam" id="PF12646">
    <property type="entry name" value="DUF3783"/>
    <property type="match status" value="1"/>
</dbReference>
<dbReference type="Proteomes" id="UP000255234">
    <property type="component" value="Unassembled WGS sequence"/>
</dbReference>
<protein>
    <submittedName>
        <fullName evidence="1">Domain of uncharacterized function (DUF3783)</fullName>
    </submittedName>
</protein>
<evidence type="ECO:0000313" key="2">
    <source>
        <dbReference type="Proteomes" id="UP000255234"/>
    </source>
</evidence>
<gene>
    <name evidence="1" type="ORF">NCTC10571_00118</name>
</gene>
<reference evidence="1 2" key="1">
    <citation type="submission" date="2018-06" db="EMBL/GenBank/DDBJ databases">
        <authorList>
            <consortium name="Pathogen Informatics"/>
            <person name="Doyle S."/>
        </authorList>
    </citation>
    <scope>NUCLEOTIDE SEQUENCE [LARGE SCALE GENOMIC DNA]</scope>
    <source>
        <strain evidence="1 2">NCTC10571</strain>
    </source>
</reference>
<dbReference type="AlphaFoldDB" id="A0A378NQT2"/>
<evidence type="ECO:0000313" key="1">
    <source>
        <dbReference type="EMBL" id="STY70029.1"/>
    </source>
</evidence>
<name>A0A378NQT2_9FIRM</name>